<evidence type="ECO:0000256" key="1">
    <source>
        <dbReference type="SAM" id="MobiDB-lite"/>
    </source>
</evidence>
<reference evidence="3" key="1">
    <citation type="submission" date="2023-07" db="EMBL/GenBank/DDBJ databases">
        <title>A gut symbiont ubiquitin homologue binds and inactivates peptidyl-prolyl isomerase to mediate the interbacterial arms race in the human gut.</title>
        <authorList>
            <person name="Jiang K."/>
            <person name="Li W."/>
            <person name="Tong M."/>
            <person name="Xu J."/>
            <person name="Chen Z."/>
            <person name="Yang Y."/>
            <person name="Zang Y."/>
            <person name="Jiao X."/>
            <person name="Liu C."/>
            <person name="Lim B."/>
            <person name="Jiang X."/>
            <person name="Wang J."/>
            <person name="Wu D."/>
            <person name="Wang M."/>
            <person name="Liu S.-J."/>
            <person name="Shao F."/>
            <person name="Gao X."/>
        </authorList>
    </citation>
    <scope>NUCLEOTIDE SEQUENCE [LARGE SCALE GENOMIC DNA]</scope>
    <source>
        <strain evidence="3">GS077</strain>
    </source>
</reference>
<proteinExistence type="predicted"/>
<evidence type="ECO:0000313" key="2">
    <source>
        <dbReference type="EMBL" id="MDT6978283.1"/>
    </source>
</evidence>
<name>A0ABD5G0G2_BACFG</name>
<feature type="region of interest" description="Disordered" evidence="1">
    <location>
        <begin position="1"/>
        <end position="31"/>
    </location>
</feature>
<sequence length="31" mass="3568">MKHLGFLPEKAGSSEKGDRNIQNYINKNKHI</sequence>
<protein>
    <submittedName>
        <fullName evidence="2">Uncharacterized protein</fullName>
    </submittedName>
</protein>
<dbReference type="EMBL" id="JAVFHL010000002">
    <property type="protein sequence ID" value="MDT6978283.1"/>
    <property type="molecule type" value="Genomic_DNA"/>
</dbReference>
<evidence type="ECO:0000313" key="3">
    <source>
        <dbReference type="Proteomes" id="UP001258434"/>
    </source>
</evidence>
<dbReference type="AlphaFoldDB" id="A0ABD5G0G2"/>
<reference evidence="2 3" key="2">
    <citation type="submission" date="2023-08" db="EMBL/GenBank/DDBJ databases">
        <authorList>
            <person name="Du M."/>
            <person name="Liu C."/>
            <person name="Liu S.-J."/>
        </authorList>
    </citation>
    <scope>NUCLEOTIDE SEQUENCE [LARGE SCALE GENOMIC DNA]</scope>
    <source>
        <strain evidence="2 3">GS077</strain>
    </source>
</reference>
<organism evidence="2 3">
    <name type="scientific">Bacteroides fragilis</name>
    <dbReference type="NCBI Taxonomy" id="817"/>
    <lineage>
        <taxon>Bacteria</taxon>
        <taxon>Pseudomonadati</taxon>
        <taxon>Bacteroidota</taxon>
        <taxon>Bacteroidia</taxon>
        <taxon>Bacteroidales</taxon>
        <taxon>Bacteroidaceae</taxon>
        <taxon>Bacteroides</taxon>
    </lineage>
</organism>
<feature type="compositionally biased region" description="Polar residues" evidence="1">
    <location>
        <begin position="20"/>
        <end position="31"/>
    </location>
</feature>
<comment type="caution">
    <text evidence="2">The sequence shown here is derived from an EMBL/GenBank/DDBJ whole genome shotgun (WGS) entry which is preliminary data.</text>
</comment>
<dbReference type="Proteomes" id="UP001258434">
    <property type="component" value="Unassembled WGS sequence"/>
</dbReference>
<gene>
    <name evidence="2" type="ORF">BFGS077_003597</name>
</gene>
<accession>A0ABD5G0G2</accession>